<accession>A0A1Y5IC82</accession>
<evidence type="ECO:0000313" key="1">
    <source>
        <dbReference type="EMBL" id="OUS44772.1"/>
    </source>
</evidence>
<proteinExistence type="predicted"/>
<dbReference type="AlphaFoldDB" id="A0A1Y5IC82"/>
<name>A0A1Y5IC82_OSTTA</name>
<dbReference type="EMBL" id="KZ155803">
    <property type="protein sequence ID" value="OUS44772.1"/>
    <property type="molecule type" value="Genomic_DNA"/>
</dbReference>
<gene>
    <name evidence="1" type="ORF">BE221DRAFT_148215</name>
</gene>
<protein>
    <submittedName>
        <fullName evidence="1">Uncharacterized protein</fullName>
    </submittedName>
</protein>
<organism evidence="1">
    <name type="scientific">Ostreococcus tauri</name>
    <name type="common">Marine green alga</name>
    <dbReference type="NCBI Taxonomy" id="70448"/>
    <lineage>
        <taxon>Eukaryota</taxon>
        <taxon>Viridiplantae</taxon>
        <taxon>Chlorophyta</taxon>
        <taxon>Mamiellophyceae</taxon>
        <taxon>Mamiellales</taxon>
        <taxon>Bathycoccaceae</taxon>
        <taxon>Ostreococcus</taxon>
    </lineage>
</organism>
<reference evidence="1" key="1">
    <citation type="submission" date="2017-04" db="EMBL/GenBank/DDBJ databases">
        <title>Population genomics of picophytoplankton unveils novel chromosome hypervariability.</title>
        <authorList>
            <consortium name="DOE Joint Genome Institute"/>
            <person name="Blanc-Mathieu R."/>
            <person name="Krasovec M."/>
            <person name="Hebrard M."/>
            <person name="Yau S."/>
            <person name="Desgranges E."/>
            <person name="Martin J."/>
            <person name="Schackwitz W."/>
            <person name="Kuo A."/>
            <person name="Salin G."/>
            <person name="Donnadieu C."/>
            <person name="Desdevises Y."/>
            <person name="Sanchez-Ferandin S."/>
            <person name="Moreau H."/>
            <person name="Rivals E."/>
            <person name="Grigoriev I.V."/>
            <person name="Grimsley N."/>
            <person name="Eyre-Walker A."/>
            <person name="Piganeau G."/>
        </authorList>
    </citation>
    <scope>NUCLEOTIDE SEQUENCE [LARGE SCALE GENOMIC DNA]</scope>
    <source>
        <strain evidence="1">RCC 1115</strain>
    </source>
</reference>
<dbReference type="Proteomes" id="UP000195557">
    <property type="component" value="Unassembled WGS sequence"/>
</dbReference>
<sequence>MRLQSAVRIPVILIGDEDSRDVILENIDKSPLKAHQKKTLIPILKRAYALYHGLPEGEKATTGFIDLTFSDISKYFDAMKIRGGDRRRLRTKFQDLEKQGYVSVKKQLNVMDGVVLSGSPAFLYLLDRSIADPEIMAPDSAYLAERTTGATKSRRVSDRKLAEIMKQAESESYILKYDESQASRTEAIYCGLTDVVQRQDTRSHKDVKHLRGERNINGVRLLITSQTSAHPNAELMAWNDQRVVRALITHLTYKIDEIVADLVAEILGHPTNLFSQRQNSLFGDEEEVEDAEYEDVIATARKEISEIEADIPSETYQSVSEQQRKAAELKARKMVRNDFLLDVGDIALRLGARPEERHSGGQKRMINSAFRRIKDTTFHISLEGPNKDRWRVARKLGLMQADEEGRMHDFSVKEVGLIAGMKSQFEDGFSEPFGTEGADDFSEAADPYSDDVLERTRIWRLQVDLEMFDSLLDPNQRVLHRSHSKIMADPSPLSQALYNYFSAIIGKTNRMALFTKKKGGLVPLHSDNPYYLQPLEHLRQRVCPTRELWDLRTDLIRIMKKEENRPQGIQWDESMSKNAAKLWGHDFVLFDRNAEARESDPKTPTDFWLYVKRDTKDPEIGDDSKYNLGLAKRYQEAFGMPVPKSRLPDISIVTEDNFLELIQERFG</sequence>